<dbReference type="InterPro" id="IPR019585">
    <property type="entry name" value="Rpn7/CSN1"/>
</dbReference>
<evidence type="ECO:0000259" key="8">
    <source>
        <dbReference type="PROSITE" id="PS50250"/>
    </source>
</evidence>
<dbReference type="FunFam" id="1.25.40.570:FF:000002">
    <property type="entry name" value="COP9 signalosome complex subunit 1"/>
    <property type="match status" value="1"/>
</dbReference>
<evidence type="ECO:0000256" key="3">
    <source>
        <dbReference type="ARBA" id="ARBA00008793"/>
    </source>
</evidence>
<reference evidence="10" key="1">
    <citation type="submission" date="2024-04" db="EMBL/GenBank/DDBJ databases">
        <title>Salinicola lusitanus LLJ914,a marine bacterium isolated from the Okinawa Trough.</title>
        <authorList>
            <person name="Li J."/>
        </authorList>
    </citation>
    <scope>NUCLEOTIDE SEQUENCE [LARGE SCALE GENOMIC DNA]</scope>
</reference>
<dbReference type="PROSITE" id="PS50250">
    <property type="entry name" value="PCI"/>
    <property type="match status" value="1"/>
</dbReference>
<dbReference type="EMBL" id="JBBPFD010000002">
    <property type="protein sequence ID" value="KAK7938723.1"/>
    <property type="molecule type" value="Genomic_DNA"/>
</dbReference>
<comment type="subcellular location">
    <subcellularLocation>
        <location evidence="2">Cytoplasm</location>
    </subcellularLocation>
    <subcellularLocation>
        <location evidence="1">Nucleus</location>
    </subcellularLocation>
</comment>
<evidence type="ECO:0000256" key="7">
    <source>
        <dbReference type="ARBA" id="ARBA00067814"/>
    </source>
</evidence>
<proteinExistence type="inferred from homology"/>
<dbReference type="Pfam" id="PF01399">
    <property type="entry name" value="PCI"/>
    <property type="match status" value="1"/>
</dbReference>
<evidence type="ECO:0000256" key="2">
    <source>
        <dbReference type="ARBA" id="ARBA00004496"/>
    </source>
</evidence>
<keyword evidence="5" id="KW-0736">Signalosome</keyword>
<dbReference type="GO" id="GO:0005737">
    <property type="term" value="C:cytoplasm"/>
    <property type="evidence" value="ECO:0007669"/>
    <property type="project" value="UniProtKB-SubCell"/>
</dbReference>
<dbReference type="GO" id="GO:0008180">
    <property type="term" value="C:COP9 signalosome"/>
    <property type="evidence" value="ECO:0007669"/>
    <property type="project" value="UniProtKB-KW"/>
</dbReference>
<accession>A0AAW0PSL1</accession>
<gene>
    <name evidence="9" type="ORF">WMY93_002049</name>
</gene>
<dbReference type="Proteomes" id="UP001460270">
    <property type="component" value="Unassembled WGS sequence"/>
</dbReference>
<evidence type="ECO:0000313" key="9">
    <source>
        <dbReference type="EMBL" id="KAK7938723.1"/>
    </source>
</evidence>
<dbReference type="Pfam" id="PF10602">
    <property type="entry name" value="RPN7"/>
    <property type="match status" value="1"/>
</dbReference>
<dbReference type="SUPFAM" id="SSF46785">
    <property type="entry name" value="Winged helix' DNA-binding domain"/>
    <property type="match status" value="1"/>
</dbReference>
<dbReference type="Pfam" id="PF21151">
    <property type="entry name" value="CSN1_C"/>
    <property type="match status" value="1"/>
</dbReference>
<keyword evidence="10" id="KW-1185">Reference proteome</keyword>
<organism evidence="9 10">
    <name type="scientific">Mugilogobius chulae</name>
    <name type="common">yellowstripe goby</name>
    <dbReference type="NCBI Taxonomy" id="88201"/>
    <lineage>
        <taxon>Eukaryota</taxon>
        <taxon>Metazoa</taxon>
        <taxon>Chordata</taxon>
        <taxon>Craniata</taxon>
        <taxon>Vertebrata</taxon>
        <taxon>Euteleostomi</taxon>
        <taxon>Actinopterygii</taxon>
        <taxon>Neopterygii</taxon>
        <taxon>Teleostei</taxon>
        <taxon>Neoteleostei</taxon>
        <taxon>Acanthomorphata</taxon>
        <taxon>Gobiaria</taxon>
        <taxon>Gobiiformes</taxon>
        <taxon>Gobioidei</taxon>
        <taxon>Gobiidae</taxon>
        <taxon>Gobionellinae</taxon>
        <taxon>Mugilogobius</taxon>
    </lineage>
</organism>
<sequence length="524" mass="59090">MPLPVQVFNFQGAVEPMQIDADPRTTSRMPQTRINCGESNTGMYKDLEQYATSYSGLMRIERLQFIAEHCPQLRVEALKMALTFVQRTFNVDTYEEIHRKLTEATRLEREAQAVPDTVPDGGAVPPPLDSAWAESTRKKALLKLEKLDTDLKNYKGNSIKESIRRGHDDLGDHYLDCGDLSNALKCYSRARDYCTSAKHVINMCLNVIKRLPAELVHVLSYVNKAESTPEIAEQRGERDSQNQAVLTKLKCAAGLAELASRKYKPAAKCFLQASFDHCDCPELLSPSNVAVYGGLCALATFDRQELQRNVISSSSFKLFLELEPQIRDIIFKFYESKYASCLKLLDEMKDNLLLDMYLAPHIKTLYSQIRNRALIQYFSPYVSADMTKMALAFNTTVAALEDELTQLILEGLINARIDSHSKILYARDVDQRSTTFEKSLHMGKEFQRRAKAMILRAAVLRNQIHVKSPPREGSQGELTAANSQTRMSTNIVRVRPLSCPCEESESDLCPAHVKSQSQTSVLPM</sequence>
<dbReference type="InterPro" id="IPR048624">
    <property type="entry name" value="CSN1_C"/>
</dbReference>
<evidence type="ECO:0000313" key="10">
    <source>
        <dbReference type="Proteomes" id="UP001460270"/>
    </source>
</evidence>
<dbReference type="Gene3D" id="1.25.40.570">
    <property type="match status" value="1"/>
</dbReference>
<evidence type="ECO:0000256" key="1">
    <source>
        <dbReference type="ARBA" id="ARBA00004123"/>
    </source>
</evidence>
<comment type="caution">
    <text evidence="9">The sequence shown here is derived from an EMBL/GenBank/DDBJ whole genome shotgun (WGS) entry which is preliminary data.</text>
</comment>
<dbReference type="PANTHER" id="PTHR14145:SF2">
    <property type="entry name" value="COP9 SIGNALOSOME COMPLEX SUBUNIT 1"/>
    <property type="match status" value="1"/>
</dbReference>
<dbReference type="AlphaFoldDB" id="A0AAW0PSL1"/>
<dbReference type="InterPro" id="IPR000717">
    <property type="entry name" value="PCI_dom"/>
</dbReference>
<dbReference type="PANTHER" id="PTHR14145">
    <property type="entry name" value="26S PROTESOME SUBUNIT 6"/>
    <property type="match status" value="1"/>
</dbReference>
<evidence type="ECO:0000256" key="6">
    <source>
        <dbReference type="ARBA" id="ARBA00023242"/>
    </source>
</evidence>
<dbReference type="InterPro" id="IPR036390">
    <property type="entry name" value="WH_DNA-bd_sf"/>
</dbReference>
<protein>
    <recommendedName>
        <fullName evidence="7">COP9 signalosome complex subunit 1</fullName>
    </recommendedName>
</protein>
<name>A0AAW0PSL1_9GOBI</name>
<keyword evidence="4" id="KW-0963">Cytoplasm</keyword>
<feature type="domain" description="PCI" evidence="8">
    <location>
        <begin position="269"/>
        <end position="431"/>
    </location>
</feature>
<dbReference type="InterPro" id="IPR045135">
    <property type="entry name" value="Rpn7_N"/>
</dbReference>
<comment type="similarity">
    <text evidence="3">Belongs to the CSN1 family.</text>
</comment>
<keyword evidence="6" id="KW-0539">Nucleus</keyword>
<evidence type="ECO:0000256" key="5">
    <source>
        <dbReference type="ARBA" id="ARBA00022790"/>
    </source>
</evidence>
<dbReference type="SMART" id="SM00088">
    <property type="entry name" value="PINT"/>
    <property type="match status" value="1"/>
</dbReference>
<evidence type="ECO:0000256" key="4">
    <source>
        <dbReference type="ARBA" id="ARBA00022490"/>
    </source>
</evidence>